<proteinExistence type="inferred from homology"/>
<evidence type="ECO:0000256" key="14">
    <source>
        <dbReference type="ARBA" id="ARBA00025228"/>
    </source>
</evidence>
<dbReference type="InterPro" id="IPR003805">
    <property type="entry name" value="CobS"/>
</dbReference>
<dbReference type="GO" id="GO:0051073">
    <property type="term" value="F:adenosylcobinamide-GDP ribazoletransferase activity"/>
    <property type="evidence" value="ECO:0007669"/>
    <property type="project" value="UniProtKB-UniRule"/>
</dbReference>
<evidence type="ECO:0000256" key="6">
    <source>
        <dbReference type="ARBA" id="ARBA00015850"/>
    </source>
</evidence>
<dbReference type="Proteomes" id="UP000199208">
    <property type="component" value="Unassembled WGS sequence"/>
</dbReference>
<evidence type="ECO:0000256" key="10">
    <source>
        <dbReference type="ARBA" id="ARBA00022692"/>
    </source>
</evidence>
<dbReference type="HAMAP" id="MF_00719">
    <property type="entry name" value="CobS"/>
    <property type="match status" value="1"/>
</dbReference>
<dbReference type="NCBIfam" id="TIGR00317">
    <property type="entry name" value="cobS"/>
    <property type="match status" value="1"/>
</dbReference>
<evidence type="ECO:0000256" key="8">
    <source>
        <dbReference type="ARBA" id="ARBA00022573"/>
    </source>
</evidence>
<evidence type="ECO:0000313" key="21">
    <source>
        <dbReference type="Proteomes" id="UP000199208"/>
    </source>
</evidence>
<dbReference type="PANTHER" id="PTHR34148">
    <property type="entry name" value="ADENOSYLCOBINAMIDE-GDP RIBAZOLETRANSFERASE"/>
    <property type="match status" value="1"/>
</dbReference>
<sequence>MKPFKSLILMLQFFTRLPLPFEIKADAEDFNRGFIWFTVVGLVIGGLLTLIYIILSPYISTLLLAVLLVLAEVLLTGGLHLDGLSDTFDGLYSNRDKARVLEIMKDSRIGANGALAMMSWLLLKTALLNEIFQNVQDGQAAQAFQTAWLPLLLMPIAAKSALALSCYLGPYARKEGMGHLFIGKVKLIRLIPVLTLSALIHGLLDPLSITVLAAILLLTFVYTQHVRRRIDGLTGDTLGAWHELSELFYLAGWIAIMT</sequence>
<evidence type="ECO:0000313" key="20">
    <source>
        <dbReference type="EMBL" id="SCZ81946.1"/>
    </source>
</evidence>
<name>A0A1G5S6K0_9FIRM</name>
<evidence type="ECO:0000256" key="1">
    <source>
        <dbReference type="ARBA" id="ARBA00001946"/>
    </source>
</evidence>
<evidence type="ECO:0000256" key="3">
    <source>
        <dbReference type="ARBA" id="ARBA00004663"/>
    </source>
</evidence>
<keyword evidence="21" id="KW-1185">Reference proteome</keyword>
<feature type="transmembrane region" description="Helical" evidence="19">
    <location>
        <begin position="35"/>
        <end position="55"/>
    </location>
</feature>
<evidence type="ECO:0000256" key="16">
    <source>
        <dbReference type="ARBA" id="ARBA00032853"/>
    </source>
</evidence>
<evidence type="ECO:0000256" key="13">
    <source>
        <dbReference type="ARBA" id="ARBA00023136"/>
    </source>
</evidence>
<comment type="cofactor">
    <cofactor evidence="1 19">
        <name>Mg(2+)</name>
        <dbReference type="ChEBI" id="CHEBI:18420"/>
    </cofactor>
</comment>
<dbReference type="PANTHER" id="PTHR34148:SF1">
    <property type="entry name" value="ADENOSYLCOBINAMIDE-GDP RIBAZOLETRANSFERASE"/>
    <property type="match status" value="1"/>
</dbReference>
<evidence type="ECO:0000256" key="18">
    <source>
        <dbReference type="ARBA" id="ARBA00049504"/>
    </source>
</evidence>
<comment type="function">
    <text evidence="14 19">Joins adenosylcobinamide-GDP and alpha-ribazole to generate adenosylcobalamin (Ado-cobalamin). Also synthesizes adenosylcobalamin 5'-phosphate from adenosylcobinamide-GDP and alpha-ribazole 5'-phosphate.</text>
</comment>
<keyword evidence="11 19" id="KW-0460">Magnesium</keyword>
<organism evidence="20 21">
    <name type="scientific">Acidaminobacter hydrogenoformans DSM 2784</name>
    <dbReference type="NCBI Taxonomy" id="1120920"/>
    <lineage>
        <taxon>Bacteria</taxon>
        <taxon>Bacillati</taxon>
        <taxon>Bacillota</taxon>
        <taxon>Clostridia</taxon>
        <taxon>Peptostreptococcales</taxon>
        <taxon>Acidaminobacteraceae</taxon>
        <taxon>Acidaminobacter</taxon>
    </lineage>
</organism>
<evidence type="ECO:0000256" key="5">
    <source>
        <dbReference type="ARBA" id="ARBA00013200"/>
    </source>
</evidence>
<dbReference type="OrthoDB" id="9794626at2"/>
<feature type="transmembrane region" description="Helical" evidence="19">
    <location>
        <begin position="62"/>
        <end position="81"/>
    </location>
</feature>
<reference evidence="20 21" key="1">
    <citation type="submission" date="2016-10" db="EMBL/GenBank/DDBJ databases">
        <authorList>
            <person name="de Groot N.N."/>
        </authorList>
    </citation>
    <scope>NUCLEOTIDE SEQUENCE [LARGE SCALE GENOMIC DNA]</scope>
    <source>
        <strain evidence="20 21">DSM 2784</strain>
    </source>
</reference>
<keyword evidence="9 19" id="KW-0808">Transferase</keyword>
<dbReference type="EMBL" id="FMWL01000027">
    <property type="protein sequence ID" value="SCZ81946.1"/>
    <property type="molecule type" value="Genomic_DNA"/>
</dbReference>
<feature type="transmembrane region" description="Helical" evidence="19">
    <location>
        <begin position="206"/>
        <end position="223"/>
    </location>
</feature>
<evidence type="ECO:0000256" key="2">
    <source>
        <dbReference type="ARBA" id="ARBA00004651"/>
    </source>
</evidence>
<dbReference type="AlphaFoldDB" id="A0A1G5S6K0"/>
<dbReference type="GO" id="GO:0008818">
    <property type="term" value="F:cobalamin 5'-phosphate synthase activity"/>
    <property type="evidence" value="ECO:0007669"/>
    <property type="project" value="UniProtKB-UniRule"/>
</dbReference>
<dbReference type="Pfam" id="PF02654">
    <property type="entry name" value="CobS"/>
    <property type="match status" value="1"/>
</dbReference>
<comment type="catalytic activity">
    <reaction evidence="17 19">
        <text>alpha-ribazole + adenosylcob(III)inamide-GDP = adenosylcob(III)alamin + GMP + H(+)</text>
        <dbReference type="Rhea" id="RHEA:16049"/>
        <dbReference type="ChEBI" id="CHEBI:10329"/>
        <dbReference type="ChEBI" id="CHEBI:15378"/>
        <dbReference type="ChEBI" id="CHEBI:18408"/>
        <dbReference type="ChEBI" id="CHEBI:58115"/>
        <dbReference type="ChEBI" id="CHEBI:60487"/>
        <dbReference type="EC" id="2.7.8.26"/>
    </reaction>
</comment>
<keyword evidence="13 19" id="KW-0472">Membrane</keyword>
<evidence type="ECO:0000256" key="4">
    <source>
        <dbReference type="ARBA" id="ARBA00010561"/>
    </source>
</evidence>
<evidence type="ECO:0000256" key="9">
    <source>
        <dbReference type="ARBA" id="ARBA00022679"/>
    </source>
</evidence>
<keyword evidence="7 19" id="KW-1003">Cell membrane</keyword>
<feature type="transmembrane region" description="Helical" evidence="19">
    <location>
        <begin position="147"/>
        <end position="168"/>
    </location>
</feature>
<evidence type="ECO:0000256" key="11">
    <source>
        <dbReference type="ARBA" id="ARBA00022842"/>
    </source>
</evidence>
<evidence type="ECO:0000256" key="12">
    <source>
        <dbReference type="ARBA" id="ARBA00022989"/>
    </source>
</evidence>
<dbReference type="EC" id="2.7.8.26" evidence="5 19"/>
<protein>
    <recommendedName>
        <fullName evidence="6 19">Adenosylcobinamide-GDP ribazoletransferase</fullName>
        <ecNumber evidence="5 19">2.7.8.26</ecNumber>
    </recommendedName>
    <alternativeName>
        <fullName evidence="16 19">Cobalamin synthase</fullName>
    </alternativeName>
    <alternativeName>
        <fullName evidence="15 19">Cobalamin-5'-phosphate synthase</fullName>
    </alternativeName>
</protein>
<dbReference type="GO" id="GO:0009236">
    <property type="term" value="P:cobalamin biosynthetic process"/>
    <property type="evidence" value="ECO:0007669"/>
    <property type="project" value="UniProtKB-UniRule"/>
</dbReference>
<evidence type="ECO:0000256" key="7">
    <source>
        <dbReference type="ARBA" id="ARBA00022475"/>
    </source>
</evidence>
<keyword evidence="10 19" id="KW-0812">Transmembrane</keyword>
<comment type="pathway">
    <text evidence="3 19">Cofactor biosynthesis; adenosylcobalamin biosynthesis; adenosylcobalamin from cob(II)yrinate a,c-diamide: step 7/7.</text>
</comment>
<evidence type="ECO:0000256" key="15">
    <source>
        <dbReference type="ARBA" id="ARBA00032605"/>
    </source>
</evidence>
<comment type="similarity">
    <text evidence="4 19">Belongs to the CobS family.</text>
</comment>
<dbReference type="UniPathway" id="UPA00148">
    <property type="reaction ID" value="UER00238"/>
</dbReference>
<keyword evidence="8 19" id="KW-0169">Cobalamin biosynthesis</keyword>
<comment type="catalytic activity">
    <reaction evidence="18 19">
        <text>alpha-ribazole 5'-phosphate + adenosylcob(III)inamide-GDP = adenosylcob(III)alamin 5'-phosphate + GMP + H(+)</text>
        <dbReference type="Rhea" id="RHEA:23560"/>
        <dbReference type="ChEBI" id="CHEBI:15378"/>
        <dbReference type="ChEBI" id="CHEBI:57918"/>
        <dbReference type="ChEBI" id="CHEBI:58115"/>
        <dbReference type="ChEBI" id="CHEBI:60487"/>
        <dbReference type="ChEBI" id="CHEBI:60493"/>
        <dbReference type="EC" id="2.7.8.26"/>
    </reaction>
</comment>
<evidence type="ECO:0000256" key="17">
    <source>
        <dbReference type="ARBA" id="ARBA00048623"/>
    </source>
</evidence>
<dbReference type="RefSeq" id="WP_092593258.1">
    <property type="nucleotide sequence ID" value="NZ_FMWL01000027.1"/>
</dbReference>
<keyword evidence="12 19" id="KW-1133">Transmembrane helix</keyword>
<dbReference type="STRING" id="1120920.SAMN03080599_03194"/>
<accession>A0A1G5S6K0</accession>
<comment type="subcellular location">
    <subcellularLocation>
        <location evidence="2 19">Cell membrane</location>
        <topology evidence="2 19">Multi-pass membrane protein</topology>
    </subcellularLocation>
</comment>
<evidence type="ECO:0000256" key="19">
    <source>
        <dbReference type="HAMAP-Rule" id="MF_00719"/>
    </source>
</evidence>
<dbReference type="GO" id="GO:0005886">
    <property type="term" value="C:plasma membrane"/>
    <property type="evidence" value="ECO:0007669"/>
    <property type="project" value="UniProtKB-SubCell"/>
</dbReference>
<gene>
    <name evidence="19" type="primary">cobS</name>
    <name evidence="20" type="ORF">SAMN03080599_03194</name>
</gene>